<evidence type="ECO:0000313" key="1">
    <source>
        <dbReference type="EMBL" id="MDG2991317.1"/>
    </source>
</evidence>
<sequence length="143" mass="16539">MSHFPLCPRYRLDADDQWLEGVDPSRHYWLWVNGDRQLSVFIPGVLVTSRSELKEIIQDFRALEPGQSMQVGRIVNPLEIHCIADNCFAIADEIDGAPVWHLFDRETLDSLIMTAHPDWHCRPEDVELGRRHLWRSLTLPVAA</sequence>
<keyword evidence="2" id="KW-1185">Reference proteome</keyword>
<name>A0ABT6F0F1_9SYNE</name>
<dbReference type="Proteomes" id="UP001154265">
    <property type="component" value="Unassembled WGS sequence"/>
</dbReference>
<evidence type="ECO:0000313" key="2">
    <source>
        <dbReference type="Proteomes" id="UP001154265"/>
    </source>
</evidence>
<comment type="caution">
    <text evidence="1">The sequence shown here is derived from an EMBL/GenBank/DDBJ whole genome shotgun (WGS) entry which is preliminary data.</text>
</comment>
<reference evidence="1" key="1">
    <citation type="journal article" date="2022" name="Genome Biol. Evol.">
        <title>A New Gene Family Diagnostic for Intracellular Biomineralization of Amorphous Ca Carbonates by Cyanobacteria.</title>
        <authorList>
            <person name="Benzerara K."/>
            <person name="Duprat E."/>
            <person name="Bitard-Feildel T."/>
            <person name="Caumes G."/>
            <person name="Cassier-Chauvat C."/>
            <person name="Chauvat F."/>
            <person name="Dezi M."/>
            <person name="Diop S.I."/>
            <person name="Gaschignard G."/>
            <person name="Gorgen S."/>
            <person name="Gugger M."/>
            <person name="Lopez-Garcia P."/>
            <person name="Millet M."/>
            <person name="Skouri-Panet F."/>
            <person name="Moreira D."/>
            <person name="Callebaut I."/>
        </authorList>
    </citation>
    <scope>NUCLEOTIDE SEQUENCE</scope>
    <source>
        <strain evidence="1">G9</strain>
    </source>
</reference>
<dbReference type="RefSeq" id="WP_277867188.1">
    <property type="nucleotide sequence ID" value="NZ_JAKKUT010000002.1"/>
</dbReference>
<protein>
    <submittedName>
        <fullName evidence="1">Uncharacterized protein</fullName>
    </submittedName>
</protein>
<proteinExistence type="predicted"/>
<reference evidence="1" key="2">
    <citation type="submission" date="2022-01" db="EMBL/GenBank/DDBJ databases">
        <authorList>
            <person name="Zivanovic Y."/>
            <person name="Moreira D."/>
            <person name="Lopez-Garcia P."/>
        </authorList>
    </citation>
    <scope>NUCLEOTIDE SEQUENCE</scope>
    <source>
        <strain evidence="1">G9</strain>
    </source>
</reference>
<dbReference type="EMBL" id="JAKKUT010000002">
    <property type="protein sequence ID" value="MDG2991317.1"/>
    <property type="molecule type" value="Genomic_DNA"/>
</dbReference>
<gene>
    <name evidence="1" type="ORF">L3556_10300</name>
</gene>
<accession>A0ABT6F0F1</accession>
<organism evidence="1 2">
    <name type="scientific">Candidatus Synechococcus calcipolaris G9</name>
    <dbReference type="NCBI Taxonomy" id="1497997"/>
    <lineage>
        <taxon>Bacteria</taxon>
        <taxon>Bacillati</taxon>
        <taxon>Cyanobacteriota</taxon>
        <taxon>Cyanophyceae</taxon>
        <taxon>Synechococcales</taxon>
        <taxon>Synechococcaceae</taxon>
        <taxon>Synechococcus</taxon>
    </lineage>
</organism>